<feature type="region of interest" description="Disordered" evidence="1">
    <location>
        <begin position="85"/>
        <end position="105"/>
    </location>
</feature>
<accession>A0A1B6ILC3</accession>
<proteinExistence type="predicted"/>
<evidence type="ECO:0000256" key="1">
    <source>
        <dbReference type="SAM" id="MobiDB-lite"/>
    </source>
</evidence>
<organism evidence="2">
    <name type="scientific">Homalodisca liturata</name>
    <dbReference type="NCBI Taxonomy" id="320908"/>
    <lineage>
        <taxon>Eukaryota</taxon>
        <taxon>Metazoa</taxon>
        <taxon>Ecdysozoa</taxon>
        <taxon>Arthropoda</taxon>
        <taxon>Hexapoda</taxon>
        <taxon>Insecta</taxon>
        <taxon>Pterygota</taxon>
        <taxon>Neoptera</taxon>
        <taxon>Paraneoptera</taxon>
        <taxon>Hemiptera</taxon>
        <taxon>Auchenorrhyncha</taxon>
        <taxon>Membracoidea</taxon>
        <taxon>Cicadellidae</taxon>
        <taxon>Cicadellinae</taxon>
        <taxon>Proconiini</taxon>
        <taxon>Homalodisca</taxon>
    </lineage>
</organism>
<sequence>WSRIPKKVFVRINTLKLGVYDAIASYNKGYVSKCITYKLLGLKPGYNCVKAMKCLDERRITKADKAIQEIEKKCREATRLKRKHLEDQFEQDEDPENPAYAAGHY</sequence>
<gene>
    <name evidence="2" type="ORF">g.806</name>
</gene>
<evidence type="ECO:0000313" key="2">
    <source>
        <dbReference type="EMBL" id="JAS87714.1"/>
    </source>
</evidence>
<feature type="non-terminal residue" evidence="2">
    <location>
        <position position="1"/>
    </location>
</feature>
<dbReference type="EMBL" id="GECU01019992">
    <property type="protein sequence ID" value="JAS87714.1"/>
    <property type="molecule type" value="Transcribed_RNA"/>
</dbReference>
<reference evidence="2" key="1">
    <citation type="submission" date="2015-11" db="EMBL/GenBank/DDBJ databases">
        <title>De novo transcriptome assembly of four potential Pierce s Disease insect vectors from Arizona vineyards.</title>
        <authorList>
            <person name="Tassone E.E."/>
        </authorList>
    </citation>
    <scope>NUCLEOTIDE SEQUENCE</scope>
</reference>
<protein>
    <submittedName>
        <fullName evidence="2">Uncharacterized protein</fullName>
    </submittedName>
</protein>
<dbReference type="AlphaFoldDB" id="A0A1B6ILC3"/>
<name>A0A1B6ILC3_9HEMI</name>